<name>A0A068RQY8_9FUNG</name>
<accession>A0A068RQY8</accession>
<dbReference type="EMBL" id="CBTN010000012">
    <property type="protein sequence ID" value="CDH52120.1"/>
    <property type="molecule type" value="Genomic_DNA"/>
</dbReference>
<protein>
    <submittedName>
        <fullName evidence="1">Uncharacterized protein</fullName>
    </submittedName>
</protein>
<comment type="caution">
    <text evidence="1">The sequence shown here is derived from an EMBL/GenBank/DDBJ whole genome shotgun (WGS) entry which is preliminary data.</text>
</comment>
<sequence length="102" mass="11494">MDPTLQKLFLASLELIEAFATIDLGKVEKASGATYSRGLSGISIVVWPDHGINTIDGPKGQEEYTRTIKVVPDHLEIWIYMPSFDEHWESSKENMHCALVYL</sequence>
<organism evidence="1 2">
    <name type="scientific">Lichtheimia corymbifera JMRC:FSU:9682</name>
    <dbReference type="NCBI Taxonomy" id="1263082"/>
    <lineage>
        <taxon>Eukaryota</taxon>
        <taxon>Fungi</taxon>
        <taxon>Fungi incertae sedis</taxon>
        <taxon>Mucoromycota</taxon>
        <taxon>Mucoromycotina</taxon>
        <taxon>Mucoromycetes</taxon>
        <taxon>Mucorales</taxon>
        <taxon>Lichtheimiaceae</taxon>
        <taxon>Lichtheimia</taxon>
    </lineage>
</organism>
<evidence type="ECO:0000313" key="2">
    <source>
        <dbReference type="Proteomes" id="UP000027586"/>
    </source>
</evidence>
<dbReference type="AlphaFoldDB" id="A0A068RQY8"/>
<dbReference type="VEuPathDB" id="FungiDB:LCOR_03639.1"/>
<evidence type="ECO:0000313" key="1">
    <source>
        <dbReference type="EMBL" id="CDH52120.1"/>
    </source>
</evidence>
<reference evidence="1" key="1">
    <citation type="submission" date="2013-08" db="EMBL/GenBank/DDBJ databases">
        <title>Gene expansion shapes genome architecture in the human pathogen Lichtheimia corymbifera: an evolutionary genomics analysis in the ancient terrestrial Mucorales (Mucoromycotina).</title>
        <authorList>
            <person name="Schwartze V.U."/>
            <person name="Winter S."/>
            <person name="Shelest E."/>
            <person name="Marcet-Houben M."/>
            <person name="Horn F."/>
            <person name="Wehner S."/>
            <person name="Hoffmann K."/>
            <person name="Riege K."/>
            <person name="Sammeth M."/>
            <person name="Nowrousian M."/>
            <person name="Valiante V."/>
            <person name="Linde J."/>
            <person name="Jacobsen I.D."/>
            <person name="Marz M."/>
            <person name="Brakhage A.A."/>
            <person name="Gabaldon T."/>
            <person name="Bocker S."/>
            <person name="Voigt K."/>
        </authorList>
    </citation>
    <scope>NUCLEOTIDE SEQUENCE [LARGE SCALE GENOMIC DNA]</scope>
    <source>
        <strain evidence="1">FSU 9682</strain>
    </source>
</reference>
<dbReference type="Proteomes" id="UP000027586">
    <property type="component" value="Unassembled WGS sequence"/>
</dbReference>
<gene>
    <name evidence="1" type="ORF">LCOR_03639.1</name>
</gene>
<proteinExistence type="predicted"/>
<keyword evidence="2" id="KW-1185">Reference proteome</keyword>